<evidence type="ECO:0000313" key="2">
    <source>
        <dbReference type="EMBL" id="MED6267799.1"/>
    </source>
</evidence>
<name>A0ABU7CYK2_9TELE</name>
<organism evidence="2 3">
    <name type="scientific">Characodon lateralis</name>
    <dbReference type="NCBI Taxonomy" id="208331"/>
    <lineage>
        <taxon>Eukaryota</taxon>
        <taxon>Metazoa</taxon>
        <taxon>Chordata</taxon>
        <taxon>Craniata</taxon>
        <taxon>Vertebrata</taxon>
        <taxon>Euteleostomi</taxon>
        <taxon>Actinopterygii</taxon>
        <taxon>Neopterygii</taxon>
        <taxon>Teleostei</taxon>
        <taxon>Neoteleostei</taxon>
        <taxon>Acanthomorphata</taxon>
        <taxon>Ovalentaria</taxon>
        <taxon>Atherinomorphae</taxon>
        <taxon>Cyprinodontiformes</taxon>
        <taxon>Goodeidae</taxon>
        <taxon>Characodon</taxon>
    </lineage>
</organism>
<evidence type="ECO:0000256" key="1">
    <source>
        <dbReference type="SAM" id="MobiDB-lite"/>
    </source>
</evidence>
<gene>
    <name evidence="2" type="ORF">CHARACLAT_015701</name>
</gene>
<feature type="non-terminal residue" evidence="2">
    <location>
        <position position="1"/>
    </location>
</feature>
<accession>A0ABU7CYK2</accession>
<evidence type="ECO:0000313" key="3">
    <source>
        <dbReference type="Proteomes" id="UP001352852"/>
    </source>
</evidence>
<comment type="caution">
    <text evidence="2">The sequence shown here is derived from an EMBL/GenBank/DDBJ whole genome shotgun (WGS) entry which is preliminary data.</text>
</comment>
<dbReference type="Proteomes" id="UP001352852">
    <property type="component" value="Unassembled WGS sequence"/>
</dbReference>
<dbReference type="EMBL" id="JAHUTJ010009428">
    <property type="protein sequence ID" value="MED6267799.1"/>
    <property type="molecule type" value="Genomic_DNA"/>
</dbReference>
<keyword evidence="3" id="KW-1185">Reference proteome</keyword>
<reference evidence="2 3" key="1">
    <citation type="submission" date="2021-06" db="EMBL/GenBank/DDBJ databases">
        <authorList>
            <person name="Palmer J.M."/>
        </authorList>
    </citation>
    <scope>NUCLEOTIDE SEQUENCE [LARGE SCALE GENOMIC DNA]</scope>
    <source>
        <strain evidence="2 3">CL_MEX2019</strain>
        <tissue evidence="2">Muscle</tissue>
    </source>
</reference>
<sequence>QRTKNAHNPLSGASSAHTAVPTSQILPSIPALKDTPPFEGYGTFSNQSRALAFDPDSDWADFSKAAQ</sequence>
<protein>
    <submittedName>
        <fullName evidence="2">Uncharacterized protein</fullName>
    </submittedName>
</protein>
<feature type="compositionally biased region" description="Polar residues" evidence="1">
    <location>
        <begin position="1"/>
        <end position="26"/>
    </location>
</feature>
<proteinExistence type="predicted"/>
<feature type="region of interest" description="Disordered" evidence="1">
    <location>
        <begin position="1"/>
        <end position="34"/>
    </location>
</feature>